<keyword evidence="2" id="KW-1185">Reference proteome</keyword>
<organism evidence="1 2">
    <name type="scientific">Trichodelitschia bisporula</name>
    <dbReference type="NCBI Taxonomy" id="703511"/>
    <lineage>
        <taxon>Eukaryota</taxon>
        <taxon>Fungi</taxon>
        <taxon>Dikarya</taxon>
        <taxon>Ascomycota</taxon>
        <taxon>Pezizomycotina</taxon>
        <taxon>Dothideomycetes</taxon>
        <taxon>Dothideomycetes incertae sedis</taxon>
        <taxon>Phaeotrichales</taxon>
        <taxon>Phaeotrichaceae</taxon>
        <taxon>Trichodelitschia</taxon>
    </lineage>
</organism>
<proteinExistence type="predicted"/>
<dbReference type="AlphaFoldDB" id="A0A6G1HRS4"/>
<evidence type="ECO:0000313" key="1">
    <source>
        <dbReference type="EMBL" id="KAF2398445.1"/>
    </source>
</evidence>
<name>A0A6G1HRS4_9PEZI</name>
<dbReference type="EMBL" id="ML996700">
    <property type="protein sequence ID" value="KAF2398445.1"/>
    <property type="molecule type" value="Genomic_DNA"/>
</dbReference>
<dbReference type="Proteomes" id="UP000799640">
    <property type="component" value="Unassembled WGS sequence"/>
</dbReference>
<evidence type="ECO:0000313" key="2">
    <source>
        <dbReference type="Proteomes" id="UP000799640"/>
    </source>
</evidence>
<sequence length="156" mass="18225">MFCRNGNVPLKDWDYQFGACEIDTAISGPMILARVDKAPLHPLHAAAFIKFAQDVMSPLFDKYQEEHQAWDNMLHFERQYHIIPARQKVSRTACKDVFLPFFEEYKALRVAGRPELLRPKHELSIEQQFEATSIPMQERIPHPEWESVVSPYDIEP</sequence>
<accession>A0A6G1HRS4</accession>
<reference evidence="1" key="1">
    <citation type="journal article" date="2020" name="Stud. Mycol.">
        <title>101 Dothideomycetes genomes: a test case for predicting lifestyles and emergence of pathogens.</title>
        <authorList>
            <person name="Haridas S."/>
            <person name="Albert R."/>
            <person name="Binder M."/>
            <person name="Bloem J."/>
            <person name="Labutti K."/>
            <person name="Salamov A."/>
            <person name="Andreopoulos B."/>
            <person name="Baker S."/>
            <person name="Barry K."/>
            <person name="Bills G."/>
            <person name="Bluhm B."/>
            <person name="Cannon C."/>
            <person name="Castanera R."/>
            <person name="Culley D."/>
            <person name="Daum C."/>
            <person name="Ezra D."/>
            <person name="Gonzalez J."/>
            <person name="Henrissat B."/>
            <person name="Kuo A."/>
            <person name="Liang C."/>
            <person name="Lipzen A."/>
            <person name="Lutzoni F."/>
            <person name="Magnuson J."/>
            <person name="Mondo S."/>
            <person name="Nolan M."/>
            <person name="Ohm R."/>
            <person name="Pangilinan J."/>
            <person name="Park H.-J."/>
            <person name="Ramirez L."/>
            <person name="Alfaro M."/>
            <person name="Sun H."/>
            <person name="Tritt A."/>
            <person name="Yoshinaga Y."/>
            <person name="Zwiers L.-H."/>
            <person name="Turgeon B."/>
            <person name="Goodwin S."/>
            <person name="Spatafora J."/>
            <person name="Crous P."/>
            <person name="Grigoriev I."/>
        </authorList>
    </citation>
    <scope>NUCLEOTIDE SEQUENCE</scope>
    <source>
        <strain evidence="1">CBS 262.69</strain>
    </source>
</reference>
<protein>
    <submittedName>
        <fullName evidence="1">Uncharacterized protein</fullName>
    </submittedName>
</protein>
<gene>
    <name evidence="1" type="ORF">EJ06DRAFT_108751</name>
</gene>
<dbReference type="OrthoDB" id="3875508at2759"/>